<dbReference type="Proteomes" id="UP001519887">
    <property type="component" value="Unassembled WGS sequence"/>
</dbReference>
<keyword evidence="3" id="KW-1185">Reference proteome</keyword>
<dbReference type="EMBL" id="JAHZIK010000024">
    <property type="protein sequence ID" value="MBW7452901.1"/>
    <property type="molecule type" value="Genomic_DNA"/>
</dbReference>
<accession>A0ABS7BW71</accession>
<protein>
    <submittedName>
        <fullName evidence="2">Uncharacterized protein</fullName>
    </submittedName>
</protein>
<gene>
    <name evidence="2" type="ORF">K0U00_02440</name>
</gene>
<feature type="region of interest" description="Disordered" evidence="1">
    <location>
        <begin position="37"/>
        <end position="56"/>
    </location>
</feature>
<proteinExistence type="predicted"/>
<evidence type="ECO:0000313" key="2">
    <source>
        <dbReference type="EMBL" id="MBW7452901.1"/>
    </source>
</evidence>
<sequence length="56" mass="6547">MINIFSAEYLMFQNQLEIEKEAKQAWKWMNGKEKDLQPVVPGSVPLENMTRRSPHG</sequence>
<evidence type="ECO:0000313" key="3">
    <source>
        <dbReference type="Proteomes" id="UP001519887"/>
    </source>
</evidence>
<name>A0ABS7BW71_9BACL</name>
<reference evidence="2 3" key="1">
    <citation type="submission" date="2021-07" db="EMBL/GenBank/DDBJ databases">
        <title>Paenibacillus radiodurans sp. nov., isolated from the southeastern edge of Tengger Desert.</title>
        <authorList>
            <person name="Zhang G."/>
        </authorList>
    </citation>
    <scope>NUCLEOTIDE SEQUENCE [LARGE SCALE GENOMIC DNA]</scope>
    <source>
        <strain evidence="2 3">CCM 7311</strain>
    </source>
</reference>
<organism evidence="2 3">
    <name type="scientific">Paenibacillus sepulcri</name>
    <dbReference type="NCBI Taxonomy" id="359917"/>
    <lineage>
        <taxon>Bacteria</taxon>
        <taxon>Bacillati</taxon>
        <taxon>Bacillota</taxon>
        <taxon>Bacilli</taxon>
        <taxon>Bacillales</taxon>
        <taxon>Paenibacillaceae</taxon>
        <taxon>Paenibacillus</taxon>
    </lineage>
</organism>
<dbReference type="RefSeq" id="WP_210046774.1">
    <property type="nucleotide sequence ID" value="NZ_JBHLVU010000039.1"/>
</dbReference>
<evidence type="ECO:0000256" key="1">
    <source>
        <dbReference type="SAM" id="MobiDB-lite"/>
    </source>
</evidence>
<comment type="caution">
    <text evidence="2">The sequence shown here is derived from an EMBL/GenBank/DDBJ whole genome shotgun (WGS) entry which is preliminary data.</text>
</comment>